<comment type="cofactor">
    <cofactor evidence="1">
        <name>Zn(2+)</name>
        <dbReference type="ChEBI" id="CHEBI:29105"/>
    </cofactor>
</comment>
<proteinExistence type="predicted"/>
<dbReference type="PANTHER" id="PTHR37326:SF1">
    <property type="entry name" value="BLL3975 PROTEIN"/>
    <property type="match status" value="1"/>
</dbReference>
<dbReference type="SUPFAM" id="SSF53187">
    <property type="entry name" value="Zn-dependent exopeptidases"/>
    <property type="match status" value="1"/>
</dbReference>
<dbReference type="Pfam" id="PF24827">
    <property type="entry name" value="AstE_AspA_cat"/>
    <property type="match status" value="1"/>
</dbReference>
<dbReference type="GO" id="GO:0046872">
    <property type="term" value="F:metal ion binding"/>
    <property type="evidence" value="ECO:0007669"/>
    <property type="project" value="UniProtKB-KW"/>
</dbReference>
<dbReference type="AlphaFoldDB" id="A0A423JN17"/>
<dbReference type="GO" id="GO:0016788">
    <property type="term" value="F:hydrolase activity, acting on ester bonds"/>
    <property type="evidence" value="ECO:0007669"/>
    <property type="project" value="InterPro"/>
</dbReference>
<dbReference type="GO" id="GO:0016811">
    <property type="term" value="F:hydrolase activity, acting on carbon-nitrogen (but not peptide) bonds, in linear amides"/>
    <property type="evidence" value="ECO:0007669"/>
    <property type="project" value="InterPro"/>
</dbReference>
<keyword evidence="3" id="KW-0378">Hydrolase</keyword>
<gene>
    <name evidence="6" type="ORF">BK664_12840</name>
</gene>
<dbReference type="Gene3D" id="3.40.630.10">
    <property type="entry name" value="Zn peptidases"/>
    <property type="match status" value="1"/>
</dbReference>
<name>A0A423JN17_9PSED</name>
<evidence type="ECO:0000313" key="6">
    <source>
        <dbReference type="EMBL" id="RON39079.1"/>
    </source>
</evidence>
<dbReference type="InterPro" id="IPR053138">
    <property type="entry name" value="N-alpha-Ac-DABA_deacetylase"/>
</dbReference>
<accession>A0A423JN17</accession>
<dbReference type="Proteomes" id="UP000286351">
    <property type="component" value="Unassembled WGS sequence"/>
</dbReference>
<dbReference type="CDD" id="cd06252">
    <property type="entry name" value="M14_ASTE_ASPA-like"/>
    <property type="match status" value="1"/>
</dbReference>
<dbReference type="RefSeq" id="WP_123366058.1">
    <property type="nucleotide sequence ID" value="NZ_MOBO01000011.1"/>
</dbReference>
<reference evidence="6 7" key="1">
    <citation type="submission" date="2016-10" db="EMBL/GenBank/DDBJ databases">
        <title>Comparative genome analysis of multiple Pseudomonas spp. focuses on biocontrol and plant growth promoting traits.</title>
        <authorList>
            <person name="Tao X.-Y."/>
            <person name="Taylor C.G."/>
        </authorList>
    </citation>
    <scope>NUCLEOTIDE SEQUENCE [LARGE SCALE GENOMIC DNA]</scope>
    <source>
        <strain evidence="6 7">38D4</strain>
    </source>
</reference>
<dbReference type="InterPro" id="IPR043795">
    <property type="entry name" value="N-alpha-Ac-DABA-like"/>
</dbReference>
<sequence>MNNNNQRSLIASTVDFSQEGFQQGALMLPYSHDRSAYGRIPIPIVVLKCGVGPTVLLTGGNHGDELEGPVALMKLIQRMKSMEINGRLIVVPGLNFPAFQNGTRTSPIDQGNLNRLFPGNRSGSLTEMIAHYVDTELFPISDVILDLHAGGASFQHAPALLASLPANAAQHDDYLRLVDAFAAPTTMVMNLLGEDRTYGAAAERQGKLFLCGEFGGGASCDPDNLKIVEDGLHRVLHTLGVLNESPPTAVHKTRLVKVEDAGHYLFATARGVFEPCFSIGSRVFKGQLAGRLFDIDAPWKPAEELYFSKDGEVMVQRTFGHVTAGDCIAVMASPATW</sequence>
<evidence type="ECO:0000256" key="1">
    <source>
        <dbReference type="ARBA" id="ARBA00001947"/>
    </source>
</evidence>
<protein>
    <submittedName>
        <fullName evidence="6">Succinylglutamate desuccinylase</fullName>
    </submittedName>
</protein>
<dbReference type="PANTHER" id="PTHR37326">
    <property type="entry name" value="BLL3975 PROTEIN"/>
    <property type="match status" value="1"/>
</dbReference>
<comment type="caution">
    <text evidence="6">The sequence shown here is derived from an EMBL/GenBank/DDBJ whole genome shotgun (WGS) entry which is preliminary data.</text>
</comment>
<keyword evidence="2" id="KW-0479">Metal-binding</keyword>
<feature type="domain" description="Succinylglutamate desuccinylase/Aspartoacylase catalytic" evidence="5">
    <location>
        <begin position="52"/>
        <end position="237"/>
    </location>
</feature>
<dbReference type="InterPro" id="IPR055438">
    <property type="entry name" value="AstE_AspA_cat"/>
</dbReference>
<evidence type="ECO:0000313" key="7">
    <source>
        <dbReference type="Proteomes" id="UP000286351"/>
    </source>
</evidence>
<evidence type="ECO:0000256" key="3">
    <source>
        <dbReference type="ARBA" id="ARBA00022801"/>
    </source>
</evidence>
<evidence type="ECO:0000259" key="5">
    <source>
        <dbReference type="Pfam" id="PF24827"/>
    </source>
</evidence>
<keyword evidence="4" id="KW-0862">Zinc</keyword>
<evidence type="ECO:0000256" key="2">
    <source>
        <dbReference type="ARBA" id="ARBA00022723"/>
    </source>
</evidence>
<evidence type="ECO:0000256" key="4">
    <source>
        <dbReference type="ARBA" id="ARBA00022833"/>
    </source>
</evidence>
<dbReference type="PIRSF" id="PIRSF039012">
    <property type="entry name" value="ASP"/>
    <property type="match status" value="1"/>
</dbReference>
<organism evidence="6 7">
    <name type="scientific">Pseudomonas brassicacearum</name>
    <dbReference type="NCBI Taxonomy" id="930166"/>
    <lineage>
        <taxon>Bacteria</taxon>
        <taxon>Pseudomonadati</taxon>
        <taxon>Pseudomonadota</taxon>
        <taxon>Gammaproteobacteria</taxon>
        <taxon>Pseudomonadales</taxon>
        <taxon>Pseudomonadaceae</taxon>
        <taxon>Pseudomonas</taxon>
    </lineage>
</organism>
<dbReference type="EMBL" id="MOBO01000011">
    <property type="protein sequence ID" value="RON39079.1"/>
    <property type="molecule type" value="Genomic_DNA"/>
</dbReference>